<feature type="region of interest" description="Disordered" evidence="1">
    <location>
        <begin position="212"/>
        <end position="252"/>
    </location>
</feature>
<feature type="domain" description="DUF7918" evidence="2">
    <location>
        <begin position="7"/>
        <end position="205"/>
    </location>
</feature>
<dbReference type="GeneID" id="72005277"/>
<dbReference type="RefSeq" id="XP_047775994.1">
    <property type="nucleotide sequence ID" value="XM_047924545.1"/>
</dbReference>
<name>A0ABQ8K7R1_9APHY</name>
<evidence type="ECO:0000256" key="1">
    <source>
        <dbReference type="SAM" id="MobiDB-lite"/>
    </source>
</evidence>
<comment type="caution">
    <text evidence="3">The sequence shown here is derived from an EMBL/GenBank/DDBJ whole genome shotgun (WGS) entry which is preliminary data.</text>
</comment>
<feature type="compositionally biased region" description="Basic and acidic residues" evidence="1">
    <location>
        <begin position="212"/>
        <end position="222"/>
    </location>
</feature>
<dbReference type="InterPro" id="IPR057678">
    <property type="entry name" value="DUF7918"/>
</dbReference>
<evidence type="ECO:0000313" key="3">
    <source>
        <dbReference type="EMBL" id="KAH9833228.1"/>
    </source>
</evidence>
<sequence>MKYRDCEIYIACDGRPLDEYDVQVEGNVIECYVASESGKVFEIKCSNLSSHALVVNTAVDGRRFSRPISLRLGSMNKSHFCEDGEGGLRSLMFSNIAITDDDSAPKKLPWANNLGLIEVTVVRTRIEHTLPWSPVTANIENFGPIHETVKKGGLHCVSVGPRTVDPNPARSLVHVTYIDQLSAPHIIFKFKYRPRAILQAQGIIQLDAIEPQRRSASEDPHAARGVSQPLRPDRPQKRPRRDSSSSVIDLTDETVVIKPPKVKIEDGDNAEDAAALRAQIRALQRKLNQKRMHKTQVTVKKESSPIQAGQMDEDIIDLTED</sequence>
<dbReference type="Pfam" id="PF25534">
    <property type="entry name" value="DUF7918"/>
    <property type="match status" value="1"/>
</dbReference>
<proteinExistence type="predicted"/>
<dbReference type="PANTHER" id="PTHR36223">
    <property type="entry name" value="BETA-LACTAMASE-TYPE TRANSPEPTIDASE FOLD DOMAIN CONTAINING PROTEIN"/>
    <property type="match status" value="1"/>
</dbReference>
<feature type="compositionally biased region" description="Acidic residues" evidence="1">
    <location>
        <begin position="311"/>
        <end position="321"/>
    </location>
</feature>
<protein>
    <recommendedName>
        <fullName evidence="2">DUF7918 domain-containing protein</fullName>
    </recommendedName>
</protein>
<accession>A0ABQ8K7R1</accession>
<keyword evidence="4" id="KW-1185">Reference proteome</keyword>
<evidence type="ECO:0000259" key="2">
    <source>
        <dbReference type="Pfam" id="PF25534"/>
    </source>
</evidence>
<dbReference type="EMBL" id="JADCUA010000019">
    <property type="protein sequence ID" value="KAH9833228.1"/>
    <property type="molecule type" value="Genomic_DNA"/>
</dbReference>
<organism evidence="3 4">
    <name type="scientific">Rhodofomes roseus</name>
    <dbReference type="NCBI Taxonomy" id="34475"/>
    <lineage>
        <taxon>Eukaryota</taxon>
        <taxon>Fungi</taxon>
        <taxon>Dikarya</taxon>
        <taxon>Basidiomycota</taxon>
        <taxon>Agaricomycotina</taxon>
        <taxon>Agaricomycetes</taxon>
        <taxon>Polyporales</taxon>
        <taxon>Rhodofomes</taxon>
    </lineage>
</organism>
<dbReference type="PANTHER" id="PTHR36223:SF1">
    <property type="entry name" value="TRANSCRIPTION ELONGATION FACTOR EAF N-TERMINAL DOMAIN-CONTAINING PROTEIN"/>
    <property type="match status" value="1"/>
</dbReference>
<feature type="region of interest" description="Disordered" evidence="1">
    <location>
        <begin position="289"/>
        <end position="321"/>
    </location>
</feature>
<gene>
    <name evidence="3" type="ORF">C8Q71DRAFT_774714</name>
</gene>
<reference evidence="3 4" key="1">
    <citation type="journal article" date="2021" name="Environ. Microbiol.">
        <title>Gene family expansions and transcriptome signatures uncover fungal adaptations to wood decay.</title>
        <authorList>
            <person name="Hage H."/>
            <person name="Miyauchi S."/>
            <person name="Viragh M."/>
            <person name="Drula E."/>
            <person name="Min B."/>
            <person name="Chaduli D."/>
            <person name="Navarro D."/>
            <person name="Favel A."/>
            <person name="Norest M."/>
            <person name="Lesage-Meessen L."/>
            <person name="Balint B."/>
            <person name="Merenyi Z."/>
            <person name="de Eugenio L."/>
            <person name="Morin E."/>
            <person name="Martinez A.T."/>
            <person name="Baldrian P."/>
            <person name="Stursova M."/>
            <person name="Martinez M.J."/>
            <person name="Novotny C."/>
            <person name="Magnuson J.K."/>
            <person name="Spatafora J.W."/>
            <person name="Maurice S."/>
            <person name="Pangilinan J."/>
            <person name="Andreopoulos W."/>
            <person name="LaButti K."/>
            <person name="Hundley H."/>
            <person name="Na H."/>
            <person name="Kuo A."/>
            <person name="Barry K."/>
            <person name="Lipzen A."/>
            <person name="Henrissat B."/>
            <person name="Riley R."/>
            <person name="Ahrendt S."/>
            <person name="Nagy L.G."/>
            <person name="Grigoriev I.V."/>
            <person name="Martin F."/>
            <person name="Rosso M.N."/>
        </authorList>
    </citation>
    <scope>NUCLEOTIDE SEQUENCE [LARGE SCALE GENOMIC DNA]</scope>
    <source>
        <strain evidence="3 4">CIRM-BRFM 1785</strain>
    </source>
</reference>
<evidence type="ECO:0000313" key="4">
    <source>
        <dbReference type="Proteomes" id="UP000814176"/>
    </source>
</evidence>
<dbReference type="Proteomes" id="UP000814176">
    <property type="component" value="Unassembled WGS sequence"/>
</dbReference>